<keyword evidence="3" id="KW-0479">Metal-binding</keyword>
<dbReference type="Gene3D" id="3.10.450.490">
    <property type="match status" value="1"/>
</dbReference>
<dbReference type="PANTHER" id="PTHR33794:SF1">
    <property type="entry name" value="BACILLOLYSIN"/>
    <property type="match status" value="1"/>
</dbReference>
<sequence length="862" mass="89678">MQSSSRVRCLAVLSPLAFALAAVSAQAATRVDLHKQDATQLYKQYKAVSAQLGMPAKAGDRHAEMLALDADSGLRLLTSATDRDGTRHYRYQQTFRGIPVFGEQVIVSEGKDGAVRSLFGRKVEGLAGELPAVAARVARANALTLARHAAFGNRVAAMKISREKAQQMIFVDDNNRAHLAWVVEMFADSANGGAPTRPFVIVDARNGKVLKHWDGLTTADIGTGPGGNQKTGQYEWGSGGIYGYLDVAQSGSTCTMNNANVKSVNLNGGTSGTTAYAYTCPRNTYKTINGGYSPINDAHFFGGVITKMYPAYTGYNALSFQLVMRVHYSSNYENAFWDGSAMSFGDGASTFYPLVSSDVAGHEVSHGFTEQHSNLTYSGQSGGINEAFSDMGGEATEHYWKGSNDFLVGSEIFKGSGSLRYMCNPTQDGGSIDNAADYTSGMDVHYSSGVYNKAFCNLAKTAGWDTPKAFKVFARANALYWSASSTFNEGACGVQTAATDLGYTVADVTAAFTAVGVSCSGGGGGGSTGGPLTKGVAVTNISASTGSSVTYTLAVPAGASNLTFTMSGGTGDADMYVKFGSAPTDSSYDCRPYKSGNSESCTFAAPSAGTYYVRLKAYSAFSGVSLIGDYSTGGGGGGGDGVLTKGVPATGLSAATGSSVNYTLSVPSGASNLTFTMSGGTGDADMYVKFGSAPTDSSYDCRPYKSGNAESCTFATPSAGTYYVRLKAYSAFSGVSLVGDYSTGGGGGAQTYSNGSNYNIPSPGTIDSPITVSGRSGNAPSNASVSVNIVHTYRGDLQIDLVAPDGSTYRLKNSSGSDSADNVVATYTVNLSTEALNGAWKLRVKDVYSGDTGYIDSWSVTF</sequence>
<dbReference type="Gene3D" id="2.60.120.380">
    <property type="match status" value="2"/>
</dbReference>
<feature type="active site" description="Proton donor" evidence="8">
    <location>
        <position position="445"/>
    </location>
</feature>
<evidence type="ECO:0000256" key="3">
    <source>
        <dbReference type="ARBA" id="ARBA00022723"/>
    </source>
</evidence>
<dbReference type="GO" id="GO:0004252">
    <property type="term" value="F:serine-type endopeptidase activity"/>
    <property type="evidence" value="ECO:0007669"/>
    <property type="project" value="InterPro"/>
</dbReference>
<evidence type="ECO:0000256" key="7">
    <source>
        <dbReference type="ARBA" id="ARBA00023049"/>
    </source>
</evidence>
<dbReference type="InterPro" id="IPR002884">
    <property type="entry name" value="P_dom"/>
</dbReference>
<keyword evidence="5" id="KW-0378">Hydrolase</keyword>
<evidence type="ECO:0000256" key="1">
    <source>
        <dbReference type="ARBA" id="ARBA00009388"/>
    </source>
</evidence>
<dbReference type="SUPFAM" id="SSF55486">
    <property type="entry name" value="Metalloproteases ('zincins'), catalytic domain"/>
    <property type="match status" value="1"/>
</dbReference>
<dbReference type="Gene3D" id="3.10.450.40">
    <property type="match status" value="1"/>
</dbReference>
<dbReference type="Gene3D" id="1.10.390.10">
    <property type="entry name" value="Neutral Protease Domain 2"/>
    <property type="match status" value="1"/>
</dbReference>
<dbReference type="InterPro" id="IPR027268">
    <property type="entry name" value="Peptidase_M4/M1_CTD_sf"/>
</dbReference>
<dbReference type="MEROPS" id="M04.016"/>
<accession>B8PZX3</accession>
<evidence type="ECO:0000256" key="9">
    <source>
        <dbReference type="SAM" id="SignalP"/>
    </source>
</evidence>
<dbReference type="InterPro" id="IPR007280">
    <property type="entry name" value="Peptidase_C_arc/bac"/>
</dbReference>
<dbReference type="Gene3D" id="3.10.170.10">
    <property type="match status" value="1"/>
</dbReference>
<evidence type="ECO:0000256" key="4">
    <source>
        <dbReference type="ARBA" id="ARBA00022729"/>
    </source>
</evidence>
<dbReference type="Pfam" id="PF07504">
    <property type="entry name" value="FTP"/>
    <property type="match status" value="1"/>
</dbReference>
<dbReference type="GO" id="GO:0006508">
    <property type="term" value="P:proteolysis"/>
    <property type="evidence" value="ECO:0007669"/>
    <property type="project" value="UniProtKB-KW"/>
</dbReference>
<evidence type="ECO:0000256" key="2">
    <source>
        <dbReference type="ARBA" id="ARBA00022670"/>
    </source>
</evidence>
<dbReference type="SUPFAM" id="SSF49785">
    <property type="entry name" value="Galactose-binding domain-like"/>
    <property type="match status" value="1"/>
</dbReference>
<dbReference type="PANTHER" id="PTHR33794">
    <property type="entry name" value="BACILLOLYSIN"/>
    <property type="match status" value="1"/>
</dbReference>
<dbReference type="InterPro" id="IPR011096">
    <property type="entry name" value="FTP_domain"/>
</dbReference>
<dbReference type="Gene3D" id="2.60.120.260">
    <property type="entry name" value="Galactose-binding domain-like"/>
    <property type="match status" value="1"/>
</dbReference>
<keyword evidence="6" id="KW-0862">Zinc</keyword>
<evidence type="ECO:0000256" key="6">
    <source>
        <dbReference type="ARBA" id="ARBA00022833"/>
    </source>
</evidence>
<gene>
    <name evidence="11" type="primary">mprB</name>
</gene>
<feature type="active site" evidence="8">
    <location>
        <position position="363"/>
    </location>
</feature>
<feature type="signal peptide" evidence="9">
    <location>
        <begin position="1"/>
        <end position="27"/>
    </location>
</feature>
<dbReference type="InterPro" id="IPR001570">
    <property type="entry name" value="Peptidase_M4_C_domain"/>
</dbReference>
<dbReference type="PROSITE" id="PS51829">
    <property type="entry name" value="P_HOMO_B"/>
    <property type="match status" value="1"/>
</dbReference>
<proteinExistence type="inferred from homology"/>
<reference evidence="11" key="1">
    <citation type="journal article" date="2009" name="Appl. Environ. Microbiol.">
        <title>Isolation and characterization of metalloproteases with a novel domain structure by construction and screening of metagenomic libraries.</title>
        <authorList>
            <person name="Waschkowitz T."/>
            <person name="Rockstroh S."/>
            <person name="Daniel R."/>
        </authorList>
    </citation>
    <scope>NUCLEOTIDE SEQUENCE</scope>
</reference>
<name>B8PZX3_9BACT</name>
<protein>
    <submittedName>
        <fullName evidence="11">MprB</fullName>
    </submittedName>
</protein>
<feature type="domain" description="P/Homo B" evidence="10">
    <location>
        <begin position="747"/>
        <end position="862"/>
    </location>
</feature>
<dbReference type="InterPro" id="IPR023612">
    <property type="entry name" value="Peptidase_M4"/>
</dbReference>
<dbReference type="CDD" id="cd09597">
    <property type="entry name" value="M4_TLP"/>
    <property type="match status" value="1"/>
</dbReference>
<dbReference type="Pfam" id="PF01447">
    <property type="entry name" value="Peptidase_M4"/>
    <property type="match status" value="1"/>
</dbReference>
<comment type="similarity">
    <text evidence="1">Belongs to the peptidase M4 family.</text>
</comment>
<dbReference type="FunFam" id="2.60.120.380:FF:000013">
    <property type="entry name" value="Alkaline serine protease"/>
    <property type="match status" value="2"/>
</dbReference>
<feature type="chain" id="PRO_5002877478" evidence="9">
    <location>
        <begin position="28"/>
        <end position="862"/>
    </location>
</feature>
<evidence type="ECO:0000313" key="11">
    <source>
        <dbReference type="EMBL" id="ACA34431.1"/>
    </source>
</evidence>
<dbReference type="Pfam" id="PF04151">
    <property type="entry name" value="PPC"/>
    <property type="match status" value="2"/>
</dbReference>
<dbReference type="EMBL" id="EU333169">
    <property type="protein sequence ID" value="ACA34431.1"/>
    <property type="molecule type" value="Genomic_DNA"/>
</dbReference>
<dbReference type="GO" id="GO:0046872">
    <property type="term" value="F:metal ion binding"/>
    <property type="evidence" value="ECO:0007669"/>
    <property type="project" value="UniProtKB-KW"/>
</dbReference>
<evidence type="ECO:0000256" key="8">
    <source>
        <dbReference type="PIRSR" id="PIRSR623612-1"/>
    </source>
</evidence>
<dbReference type="InterPro" id="IPR008979">
    <property type="entry name" value="Galactose-bd-like_sf"/>
</dbReference>
<keyword evidence="4 9" id="KW-0732">Signal</keyword>
<dbReference type="Pfam" id="PF02868">
    <property type="entry name" value="Peptidase_M4_C"/>
    <property type="match status" value="1"/>
</dbReference>
<dbReference type="Pfam" id="PF01483">
    <property type="entry name" value="P_proprotein"/>
    <property type="match status" value="1"/>
</dbReference>
<keyword evidence="7" id="KW-0482">Metalloprotease</keyword>
<dbReference type="AlphaFoldDB" id="B8PZX3"/>
<evidence type="ECO:0000256" key="5">
    <source>
        <dbReference type="ARBA" id="ARBA00022801"/>
    </source>
</evidence>
<dbReference type="GO" id="GO:0004222">
    <property type="term" value="F:metalloendopeptidase activity"/>
    <property type="evidence" value="ECO:0007669"/>
    <property type="project" value="InterPro"/>
</dbReference>
<organism evidence="11">
    <name type="scientific">uncultured bacterium pTW3</name>
    <dbReference type="NCBI Taxonomy" id="504467"/>
    <lineage>
        <taxon>Bacteria</taxon>
        <taxon>Candidatus Dojkabacteria</taxon>
        <taxon>environmental samples</taxon>
    </lineage>
</organism>
<dbReference type="InterPro" id="IPR013856">
    <property type="entry name" value="Peptidase_M4_domain"/>
</dbReference>
<evidence type="ECO:0000259" key="10">
    <source>
        <dbReference type="PROSITE" id="PS51829"/>
    </source>
</evidence>
<dbReference type="InterPro" id="IPR050728">
    <property type="entry name" value="Zinc_Metalloprotease_M4"/>
</dbReference>
<keyword evidence="2" id="KW-0645">Protease</keyword>
<dbReference type="PRINTS" id="PR00730">
    <property type="entry name" value="THERMOLYSIN"/>
</dbReference>